<dbReference type="SMART" id="SM00100">
    <property type="entry name" value="cNMP"/>
    <property type="match status" value="1"/>
</dbReference>
<reference evidence="5" key="1">
    <citation type="submission" date="2022-10" db="EMBL/GenBank/DDBJ databases">
        <title>Catenovulum adriacola sp. nov. isolated in the Harbour of Susak.</title>
        <authorList>
            <person name="Schoch T."/>
            <person name="Reich S.J."/>
            <person name="Stoeferle S."/>
            <person name="Flaiz M."/>
            <person name="Kazda M."/>
            <person name="Riedel C.U."/>
            <person name="Duerre P."/>
        </authorList>
    </citation>
    <scope>NUCLEOTIDE SEQUENCE</scope>
    <source>
        <strain evidence="5">TS8</strain>
    </source>
</reference>
<feature type="domain" description="CBS" evidence="4">
    <location>
        <begin position="149"/>
        <end position="214"/>
    </location>
</feature>
<proteinExistence type="predicted"/>
<dbReference type="CDD" id="cd00038">
    <property type="entry name" value="CAP_ED"/>
    <property type="match status" value="1"/>
</dbReference>
<evidence type="ECO:0000256" key="1">
    <source>
        <dbReference type="ARBA" id="ARBA00023122"/>
    </source>
</evidence>
<dbReference type="SUPFAM" id="SSF51206">
    <property type="entry name" value="cAMP-binding domain-like"/>
    <property type="match status" value="1"/>
</dbReference>
<dbReference type="InterPro" id="IPR000595">
    <property type="entry name" value="cNMP-bd_dom"/>
</dbReference>
<dbReference type="PROSITE" id="PS51371">
    <property type="entry name" value="CBS"/>
    <property type="match status" value="2"/>
</dbReference>
<accession>A0ABY7AN49</accession>
<name>A0ABY7AN49_9ALTE</name>
<dbReference type="Proteomes" id="UP001163726">
    <property type="component" value="Chromosome"/>
</dbReference>
<dbReference type="Pfam" id="PF00027">
    <property type="entry name" value="cNMP_binding"/>
    <property type="match status" value="1"/>
</dbReference>
<dbReference type="SUPFAM" id="SSF54631">
    <property type="entry name" value="CBS-domain pair"/>
    <property type="match status" value="1"/>
</dbReference>
<keyword evidence="1 2" id="KW-0129">CBS domain</keyword>
<dbReference type="RefSeq" id="WP_268074053.1">
    <property type="nucleotide sequence ID" value="NZ_CP109965.1"/>
</dbReference>
<evidence type="ECO:0000256" key="2">
    <source>
        <dbReference type="PROSITE-ProRule" id="PRU00703"/>
    </source>
</evidence>
<evidence type="ECO:0000313" key="5">
    <source>
        <dbReference type="EMBL" id="WAJ69769.1"/>
    </source>
</evidence>
<dbReference type="Pfam" id="PF10335">
    <property type="entry name" value="DUF294_C"/>
    <property type="match status" value="1"/>
</dbReference>
<dbReference type="PANTHER" id="PTHR43080:SF2">
    <property type="entry name" value="CBS DOMAIN-CONTAINING PROTEIN"/>
    <property type="match status" value="1"/>
</dbReference>
<dbReference type="InterPro" id="IPR018821">
    <property type="entry name" value="DUF294_put_nucleoTrafse_sb-bd"/>
</dbReference>
<dbReference type="PROSITE" id="PS50042">
    <property type="entry name" value="CNMP_BINDING_3"/>
    <property type="match status" value="1"/>
</dbReference>
<feature type="domain" description="CBS" evidence="4">
    <location>
        <begin position="222"/>
        <end position="278"/>
    </location>
</feature>
<sequence>MQSAEKIEIINFLRELPPFEQLPDTAIEKAASAIDVAYFKAGTQIVNLGVQLDTWHIIRSGSVEVFRRSGALYNRLSEGGFFGELSLLQHRPSRFPVVALEDCLIYLLPESIFSEYFDQFDTFSDLVEVEDKSRLRQLNSRREDANQLMTAQVDVLLGGDPITLPDTATAHQASIKMSEASSSSLLVLNQNQQTCGIVTNTDLRNRLLTPGLPFSTPVTEIMSTQVFSVEHTQQVFEAMLLMLRHNVHHLPVLKHDAAIGIITLPDIIRYETQNSLFVVGRIFKAQNIDELMAIKSEVRASFVRMVREDANSRMIGGAMAVIGRSFKQRLLELAEETLGPPPIDYCFIAMGSMAREEQLIVTDQDNALVLDDSYDEALHGDYFAQLAKIVCDGLAACGYSYCTGGIMATNPKWRQPLRKWKQYFTLWIDKPNPESLLHSAIFFDLQPVYGKTGFAKQLNQLIRHKAKNSTRFLACIARNALLRTPPLGFFREFVMEKSGEQSNSINIKRRGTAPLADIIRVHALAIGSKSHNSFERLDDIIKHKILPNGRGEDLRDALELISIIRIKYQASDLEKAIEPDNNIEPESLSDFERKNLKDAFQIVSDAQKFLRFKYQPGRAN</sequence>
<evidence type="ECO:0000313" key="6">
    <source>
        <dbReference type="Proteomes" id="UP001163726"/>
    </source>
</evidence>
<dbReference type="InterPro" id="IPR018490">
    <property type="entry name" value="cNMP-bd_dom_sf"/>
</dbReference>
<dbReference type="CDD" id="cd05401">
    <property type="entry name" value="NT_GlnE_GlnD_like"/>
    <property type="match status" value="1"/>
</dbReference>
<protein>
    <submittedName>
        <fullName evidence="5">DUF294 nucleotidyltransferase-like domain-containing protein</fullName>
    </submittedName>
</protein>
<dbReference type="InterPro" id="IPR005105">
    <property type="entry name" value="GlnD_Uridyltrans_N"/>
</dbReference>
<gene>
    <name evidence="5" type="ORF">OLW01_11475</name>
</gene>
<dbReference type="Pfam" id="PF03445">
    <property type="entry name" value="DUF294"/>
    <property type="match status" value="1"/>
</dbReference>
<dbReference type="EMBL" id="CP109965">
    <property type="protein sequence ID" value="WAJ69769.1"/>
    <property type="molecule type" value="Genomic_DNA"/>
</dbReference>
<dbReference type="PANTHER" id="PTHR43080">
    <property type="entry name" value="CBS DOMAIN-CONTAINING PROTEIN CBSX3, MITOCHONDRIAL"/>
    <property type="match status" value="1"/>
</dbReference>
<feature type="domain" description="Cyclic nucleotide-binding" evidence="3">
    <location>
        <begin position="18"/>
        <end position="117"/>
    </location>
</feature>
<dbReference type="Gene3D" id="2.60.120.10">
    <property type="entry name" value="Jelly Rolls"/>
    <property type="match status" value="1"/>
</dbReference>
<dbReference type="Gene3D" id="3.10.580.10">
    <property type="entry name" value="CBS-domain"/>
    <property type="match status" value="1"/>
</dbReference>
<dbReference type="Pfam" id="PF00571">
    <property type="entry name" value="CBS"/>
    <property type="match status" value="2"/>
</dbReference>
<evidence type="ECO:0000259" key="4">
    <source>
        <dbReference type="PROSITE" id="PS51371"/>
    </source>
</evidence>
<dbReference type="InterPro" id="IPR014710">
    <property type="entry name" value="RmlC-like_jellyroll"/>
</dbReference>
<keyword evidence="6" id="KW-1185">Reference proteome</keyword>
<dbReference type="SMART" id="SM00116">
    <property type="entry name" value="CBS"/>
    <property type="match status" value="2"/>
</dbReference>
<dbReference type="InterPro" id="IPR046342">
    <property type="entry name" value="CBS_dom_sf"/>
</dbReference>
<dbReference type="CDD" id="cd04587">
    <property type="entry name" value="CBS_pair_CAP-ED_NT_Pol-beta-like_DUF294_assoc"/>
    <property type="match status" value="1"/>
</dbReference>
<dbReference type="InterPro" id="IPR000644">
    <property type="entry name" value="CBS_dom"/>
</dbReference>
<evidence type="ECO:0000259" key="3">
    <source>
        <dbReference type="PROSITE" id="PS50042"/>
    </source>
</evidence>
<dbReference type="InterPro" id="IPR051257">
    <property type="entry name" value="Diverse_CBS-Domain"/>
</dbReference>
<organism evidence="5 6">
    <name type="scientific">Catenovulum adriaticum</name>
    <dbReference type="NCBI Taxonomy" id="2984846"/>
    <lineage>
        <taxon>Bacteria</taxon>
        <taxon>Pseudomonadati</taxon>
        <taxon>Pseudomonadota</taxon>
        <taxon>Gammaproteobacteria</taxon>
        <taxon>Alteromonadales</taxon>
        <taxon>Alteromonadaceae</taxon>
        <taxon>Catenovulum</taxon>
    </lineage>
</organism>